<evidence type="ECO:0000313" key="4">
    <source>
        <dbReference type="Proteomes" id="UP000271256"/>
    </source>
</evidence>
<dbReference type="PANTHER" id="PTHR46797">
    <property type="entry name" value="HTH-TYPE TRANSCRIPTIONAL REGULATOR"/>
    <property type="match status" value="1"/>
</dbReference>
<dbReference type="InterPro" id="IPR050807">
    <property type="entry name" value="TransReg_Diox_bact_type"/>
</dbReference>
<evidence type="ECO:0000313" key="3">
    <source>
        <dbReference type="EMBL" id="RKO66354.1"/>
    </source>
</evidence>
<keyword evidence="1" id="KW-0238">DNA-binding</keyword>
<dbReference type="InterPro" id="IPR010982">
    <property type="entry name" value="Lambda_DNA-bd_dom_sf"/>
</dbReference>
<dbReference type="AlphaFoldDB" id="A0A494X0J9"/>
<keyword evidence="4" id="KW-1185">Reference proteome</keyword>
<dbReference type="PANTHER" id="PTHR46797:SF1">
    <property type="entry name" value="METHYLPHOSPHONATE SYNTHASE"/>
    <property type="match status" value="1"/>
</dbReference>
<dbReference type="InterPro" id="IPR001387">
    <property type="entry name" value="Cro/C1-type_HTH"/>
</dbReference>
<proteinExistence type="predicted"/>
<organism evidence="3 4">
    <name type="scientific">Desulfofundulus salinus</name>
    <dbReference type="NCBI Taxonomy" id="2419843"/>
    <lineage>
        <taxon>Bacteria</taxon>
        <taxon>Bacillati</taxon>
        <taxon>Bacillota</taxon>
        <taxon>Clostridia</taxon>
        <taxon>Eubacteriales</taxon>
        <taxon>Peptococcaceae</taxon>
        <taxon>Desulfofundulus</taxon>
    </lineage>
</organism>
<dbReference type="GO" id="GO:0003700">
    <property type="term" value="F:DNA-binding transcription factor activity"/>
    <property type="evidence" value="ECO:0007669"/>
    <property type="project" value="TreeGrafter"/>
</dbReference>
<protein>
    <submittedName>
        <fullName evidence="3">XRE family transcriptional regulator</fullName>
    </submittedName>
</protein>
<dbReference type="Gene3D" id="1.10.260.40">
    <property type="entry name" value="lambda repressor-like DNA-binding domains"/>
    <property type="match status" value="1"/>
</dbReference>
<comment type="caution">
    <text evidence="3">The sequence shown here is derived from an EMBL/GenBank/DDBJ whole genome shotgun (WGS) entry which is preliminary data.</text>
</comment>
<dbReference type="CDD" id="cd00093">
    <property type="entry name" value="HTH_XRE"/>
    <property type="match status" value="1"/>
</dbReference>
<reference evidence="3 4" key="1">
    <citation type="submission" date="2018-10" db="EMBL/GenBank/DDBJ databases">
        <authorList>
            <person name="Grouzdev D.S."/>
            <person name="Krutkina M.S."/>
            <person name="Tourova T.P."/>
            <person name="Nazina T.N."/>
        </authorList>
    </citation>
    <scope>NUCLEOTIDE SEQUENCE [LARGE SCALE GENOMIC DNA]</scope>
    <source>
        <strain evidence="3 4">435</strain>
    </source>
</reference>
<dbReference type="SMART" id="SM00530">
    <property type="entry name" value="HTH_XRE"/>
    <property type="match status" value="1"/>
</dbReference>
<dbReference type="SUPFAM" id="SSF47413">
    <property type="entry name" value="lambda repressor-like DNA-binding domains"/>
    <property type="match status" value="1"/>
</dbReference>
<accession>A0A494X0J9</accession>
<dbReference type="GO" id="GO:0003677">
    <property type="term" value="F:DNA binding"/>
    <property type="evidence" value="ECO:0007669"/>
    <property type="project" value="UniProtKB-KW"/>
</dbReference>
<dbReference type="OrthoDB" id="118856at2"/>
<dbReference type="PROSITE" id="PS50943">
    <property type="entry name" value="HTH_CROC1"/>
    <property type="match status" value="1"/>
</dbReference>
<dbReference type="Pfam" id="PF01381">
    <property type="entry name" value="HTH_3"/>
    <property type="match status" value="1"/>
</dbReference>
<dbReference type="GO" id="GO:0005829">
    <property type="term" value="C:cytosol"/>
    <property type="evidence" value="ECO:0007669"/>
    <property type="project" value="TreeGrafter"/>
</dbReference>
<evidence type="ECO:0000259" key="2">
    <source>
        <dbReference type="PROSITE" id="PS50943"/>
    </source>
</evidence>
<evidence type="ECO:0000256" key="1">
    <source>
        <dbReference type="ARBA" id="ARBA00023125"/>
    </source>
</evidence>
<feature type="domain" description="HTH cro/C1-type" evidence="2">
    <location>
        <begin position="7"/>
        <end position="61"/>
    </location>
</feature>
<gene>
    <name evidence="3" type="ORF">D7024_04955</name>
</gene>
<sequence length="107" mass="12088">MDIGRRIREIRKANNQKLLNISQQTGLSQPFISEIERGIKVPSIETLEKICSALGITLAEFFADQAPELPPDIRQMIDVARKLTPLQRELIISVMKEMVKENQTGGE</sequence>
<dbReference type="Proteomes" id="UP000271256">
    <property type="component" value="Unassembled WGS sequence"/>
</dbReference>
<dbReference type="EMBL" id="RBWE01000001">
    <property type="protein sequence ID" value="RKO66354.1"/>
    <property type="molecule type" value="Genomic_DNA"/>
</dbReference>
<name>A0A494X0J9_9FIRM</name>
<dbReference type="RefSeq" id="WP_121450790.1">
    <property type="nucleotide sequence ID" value="NZ_RBWE01000001.1"/>
</dbReference>